<comment type="caution">
    <text evidence="1">The sequence shown here is derived from an EMBL/GenBank/DDBJ whole genome shotgun (WGS) entry which is preliminary data.</text>
</comment>
<organism evidence="1 2">
    <name type="scientific">Cuscuta europaea</name>
    <name type="common">European dodder</name>
    <dbReference type="NCBI Taxonomy" id="41803"/>
    <lineage>
        <taxon>Eukaryota</taxon>
        <taxon>Viridiplantae</taxon>
        <taxon>Streptophyta</taxon>
        <taxon>Embryophyta</taxon>
        <taxon>Tracheophyta</taxon>
        <taxon>Spermatophyta</taxon>
        <taxon>Magnoliopsida</taxon>
        <taxon>eudicotyledons</taxon>
        <taxon>Gunneridae</taxon>
        <taxon>Pentapetalae</taxon>
        <taxon>asterids</taxon>
        <taxon>lamiids</taxon>
        <taxon>Solanales</taxon>
        <taxon>Convolvulaceae</taxon>
        <taxon>Cuscuteae</taxon>
        <taxon>Cuscuta</taxon>
        <taxon>Cuscuta subgen. Cuscuta</taxon>
    </lineage>
</organism>
<accession>A0A9P1DZ24</accession>
<dbReference type="Proteomes" id="UP001152484">
    <property type="component" value="Unassembled WGS sequence"/>
</dbReference>
<name>A0A9P1DZ24_CUSEU</name>
<evidence type="ECO:0000313" key="2">
    <source>
        <dbReference type="Proteomes" id="UP001152484"/>
    </source>
</evidence>
<evidence type="ECO:0000313" key="1">
    <source>
        <dbReference type="EMBL" id="CAH9063893.1"/>
    </source>
</evidence>
<proteinExistence type="predicted"/>
<sequence>MVGDLYMLKKLGSLDRNLVPAEGEIDQLLGDSGWHHMLISDDQNNCSWIVDRMNYFSVGRSITLHKGGNDWMASTLPLGSADRILAFKWKNSAASTHLAESFQT</sequence>
<protein>
    <submittedName>
        <fullName evidence="1">Uncharacterized protein</fullName>
    </submittedName>
</protein>
<keyword evidence="2" id="KW-1185">Reference proteome</keyword>
<dbReference type="EMBL" id="CAMAPE010000004">
    <property type="protein sequence ID" value="CAH9063893.1"/>
    <property type="molecule type" value="Genomic_DNA"/>
</dbReference>
<gene>
    <name evidence="1" type="ORF">CEURO_LOCUS2127</name>
</gene>
<dbReference type="AlphaFoldDB" id="A0A9P1DZ24"/>
<reference evidence="1" key="1">
    <citation type="submission" date="2022-07" db="EMBL/GenBank/DDBJ databases">
        <authorList>
            <person name="Macas J."/>
            <person name="Novak P."/>
            <person name="Neumann P."/>
        </authorList>
    </citation>
    <scope>NUCLEOTIDE SEQUENCE</scope>
</reference>